<dbReference type="EMBL" id="MHCP01000016">
    <property type="protein sequence ID" value="OGY23999.1"/>
    <property type="molecule type" value="Genomic_DNA"/>
</dbReference>
<dbReference type="AlphaFoldDB" id="A0A1G1W8J5"/>
<dbReference type="Pfam" id="PF09136">
    <property type="entry name" value="Glucodextran_B"/>
    <property type="match status" value="1"/>
</dbReference>
<reference evidence="2 3" key="1">
    <citation type="journal article" date="2016" name="Nat. Commun.">
        <title>Thousands of microbial genomes shed light on interconnected biogeochemical processes in an aquifer system.</title>
        <authorList>
            <person name="Anantharaman K."/>
            <person name="Brown C.T."/>
            <person name="Hug L.A."/>
            <person name="Sharon I."/>
            <person name="Castelle C.J."/>
            <person name="Probst A.J."/>
            <person name="Thomas B.C."/>
            <person name="Singh A."/>
            <person name="Wilkins M.J."/>
            <person name="Karaoz U."/>
            <person name="Brodie E.L."/>
            <person name="Williams K.H."/>
            <person name="Hubbard S.S."/>
            <person name="Banfield J.F."/>
        </authorList>
    </citation>
    <scope>NUCLEOTIDE SEQUENCE [LARGE SCALE GENOMIC DNA]</scope>
</reference>
<dbReference type="Proteomes" id="UP000176631">
    <property type="component" value="Unassembled WGS sequence"/>
</dbReference>
<evidence type="ECO:0000256" key="1">
    <source>
        <dbReference type="SAM" id="Phobius"/>
    </source>
</evidence>
<evidence type="ECO:0000313" key="2">
    <source>
        <dbReference type="EMBL" id="OGY23999.1"/>
    </source>
</evidence>
<evidence type="ECO:0008006" key="4">
    <source>
        <dbReference type="Google" id="ProtNLM"/>
    </source>
</evidence>
<keyword evidence="1" id="KW-0812">Transmembrane</keyword>
<accession>A0A1G1W8J5</accession>
<dbReference type="Gene3D" id="2.60.40.10">
    <property type="entry name" value="Immunoglobulins"/>
    <property type="match status" value="2"/>
</dbReference>
<proteinExistence type="predicted"/>
<feature type="transmembrane region" description="Helical" evidence="1">
    <location>
        <begin position="28"/>
        <end position="50"/>
    </location>
</feature>
<dbReference type="InterPro" id="IPR013783">
    <property type="entry name" value="Ig-like_fold"/>
</dbReference>
<name>A0A1G1W8J5_9BACT</name>
<keyword evidence="1" id="KW-1133">Transmembrane helix</keyword>
<dbReference type="STRING" id="1802593.A2172_03975"/>
<protein>
    <recommendedName>
        <fullName evidence="4">Bacterial Ig domain-containing protein</fullName>
    </recommendedName>
</protein>
<sequence length="243" mass="26836">MKRKYRAGLPLYTYQRDKTEEKTIYRRLAIIGGATLVLLLIIFFWGVYFIRIIGFLGTDKSGATEVTKLDLPLVKPSLTDLPEYTNKDMVSFSGFTSPGARLSLIVNGTKTKKTIADVKGNFSFVDLLLKEGTNIIKIIATDESGETKEFRALVTFDKTKPVLEISLPTDKQTYPKGTQSITVQGKSEPDANITINSIQVILDQNGNFSYELAVTPGQNQIEINSTDVAGNSNILKLSITIES</sequence>
<comment type="caution">
    <text evidence="2">The sequence shown here is derived from an EMBL/GenBank/DDBJ whole genome shotgun (WGS) entry which is preliminary data.</text>
</comment>
<evidence type="ECO:0000313" key="3">
    <source>
        <dbReference type="Proteomes" id="UP000176631"/>
    </source>
</evidence>
<gene>
    <name evidence="2" type="ORF">A2172_03975</name>
</gene>
<organism evidence="2 3">
    <name type="scientific">Candidatus Woykebacteria bacterium RBG_13_40_15</name>
    <dbReference type="NCBI Taxonomy" id="1802593"/>
    <lineage>
        <taxon>Bacteria</taxon>
        <taxon>Candidatus Woykeibacteriota</taxon>
    </lineage>
</organism>
<keyword evidence="1" id="KW-0472">Membrane</keyword>